<keyword evidence="2" id="KW-0732">Signal</keyword>
<accession>A0A6J4S3I8</accession>
<dbReference type="EMBL" id="CADCVS010000165">
    <property type="protein sequence ID" value="CAA9484417.1"/>
    <property type="molecule type" value="Genomic_DNA"/>
</dbReference>
<sequence length="526" mass="56431">MHRRWGISIAVVTLVAALGAPAAAQAGSYYAHACSTPAGQTLGAGGWTIERSGPAVTADRCGEGTGLEAALDPREVNRPGDFAAWRFDAPAGTSIVSTNMEYLGRVGQRSGEDNPRITFGSDAQQFFSIESQGFYDGGVGYAVDRGRFLRMRAFCGGAADCRPQDPKARFAIRRVTVELEDTAPPRLLGPAGGSLTEPGPRSGVQRITFTAREDGGGLYRVLVEVDGRLLDRVPVDANRGACADLGGWPSTDRDFPAAVPCVREASPAVDVDTARFGADGEHDVRVRVEDAAGNLTDVWSGRVTTANGEGPNGAGAAPDARLTAGVGRSLTRGSVTVRYGRRPLLAGRLTGADGRPIGNARLELLTRVAPSTAFEPAGEVRTGPDGAYRLTLPAGPSRTVRVAYRARSTDRDYARTADVGVRTIAGLTMKPSTRRTRNRRKVTFRGRLLGAPAGSRKVVEIQVRSQGRWRPVDSDRIDGAGRYAVSYRFLRTFRTETYRFRAIVRKEVGFPFETGHSGIRRVTVRR</sequence>
<evidence type="ECO:0000256" key="2">
    <source>
        <dbReference type="SAM" id="SignalP"/>
    </source>
</evidence>
<organism evidence="3">
    <name type="scientific">uncultured Solirubrobacteraceae bacterium</name>
    <dbReference type="NCBI Taxonomy" id="1162706"/>
    <lineage>
        <taxon>Bacteria</taxon>
        <taxon>Bacillati</taxon>
        <taxon>Actinomycetota</taxon>
        <taxon>Thermoleophilia</taxon>
        <taxon>Solirubrobacterales</taxon>
        <taxon>Solirubrobacteraceae</taxon>
        <taxon>environmental samples</taxon>
    </lineage>
</organism>
<feature type="chain" id="PRO_5026698047" description="Carboxypeptidase regulatory-like domain-containing protein" evidence="2">
    <location>
        <begin position="27"/>
        <end position="526"/>
    </location>
</feature>
<dbReference type="AlphaFoldDB" id="A0A6J4S3I8"/>
<evidence type="ECO:0000313" key="3">
    <source>
        <dbReference type="EMBL" id="CAA9484417.1"/>
    </source>
</evidence>
<evidence type="ECO:0000256" key="1">
    <source>
        <dbReference type="SAM" id="MobiDB-lite"/>
    </source>
</evidence>
<proteinExistence type="predicted"/>
<name>A0A6J4S3I8_9ACTN</name>
<reference evidence="3" key="1">
    <citation type="submission" date="2020-02" db="EMBL/GenBank/DDBJ databases">
        <authorList>
            <person name="Meier V. D."/>
        </authorList>
    </citation>
    <scope>NUCLEOTIDE SEQUENCE</scope>
    <source>
        <strain evidence="3">AVDCRST_MAG30</strain>
    </source>
</reference>
<evidence type="ECO:0008006" key="4">
    <source>
        <dbReference type="Google" id="ProtNLM"/>
    </source>
</evidence>
<protein>
    <recommendedName>
        <fullName evidence="4">Carboxypeptidase regulatory-like domain-containing protein</fullName>
    </recommendedName>
</protein>
<feature type="region of interest" description="Disordered" evidence="1">
    <location>
        <begin position="183"/>
        <end position="202"/>
    </location>
</feature>
<feature type="signal peptide" evidence="2">
    <location>
        <begin position="1"/>
        <end position="26"/>
    </location>
</feature>
<gene>
    <name evidence="3" type="ORF">AVDCRST_MAG30-995</name>
</gene>